<dbReference type="SUPFAM" id="SSF53335">
    <property type="entry name" value="S-adenosyl-L-methionine-dependent methyltransferases"/>
    <property type="match status" value="1"/>
</dbReference>
<dbReference type="InterPro" id="IPR029063">
    <property type="entry name" value="SAM-dependent_MTases_sf"/>
</dbReference>
<proteinExistence type="predicted"/>
<dbReference type="AlphaFoldDB" id="A0A9P4N1E5"/>
<dbReference type="GO" id="GO:0008757">
    <property type="term" value="F:S-adenosylmethionine-dependent methyltransferase activity"/>
    <property type="evidence" value="ECO:0007669"/>
    <property type="project" value="InterPro"/>
</dbReference>
<dbReference type="Gene3D" id="3.40.50.150">
    <property type="entry name" value="Vaccinia Virus protein VP39"/>
    <property type="match status" value="1"/>
</dbReference>
<organism evidence="1 2">
    <name type="scientific">Lojkania enalia</name>
    <dbReference type="NCBI Taxonomy" id="147567"/>
    <lineage>
        <taxon>Eukaryota</taxon>
        <taxon>Fungi</taxon>
        <taxon>Dikarya</taxon>
        <taxon>Ascomycota</taxon>
        <taxon>Pezizomycotina</taxon>
        <taxon>Dothideomycetes</taxon>
        <taxon>Pleosporomycetidae</taxon>
        <taxon>Pleosporales</taxon>
        <taxon>Pleosporales incertae sedis</taxon>
        <taxon>Lojkania</taxon>
    </lineage>
</organism>
<dbReference type="Proteomes" id="UP000800093">
    <property type="component" value="Unassembled WGS sequence"/>
</dbReference>
<dbReference type="CDD" id="cd02440">
    <property type="entry name" value="AdoMet_MTases"/>
    <property type="match status" value="1"/>
</dbReference>
<dbReference type="EMBL" id="ML986657">
    <property type="protein sequence ID" value="KAF2261478.1"/>
    <property type="molecule type" value="Genomic_DNA"/>
</dbReference>
<reference evidence="2" key="1">
    <citation type="journal article" date="2020" name="Stud. Mycol.">
        <title>101 Dothideomycetes genomes: A test case for predicting lifestyles and emergence of pathogens.</title>
        <authorList>
            <person name="Haridas S."/>
            <person name="Albert R."/>
            <person name="Binder M."/>
            <person name="Bloem J."/>
            <person name="LaButti K."/>
            <person name="Salamov A."/>
            <person name="Andreopoulos B."/>
            <person name="Baker S."/>
            <person name="Barry K."/>
            <person name="Bills G."/>
            <person name="Bluhm B."/>
            <person name="Cannon C."/>
            <person name="Castanera R."/>
            <person name="Culley D."/>
            <person name="Daum C."/>
            <person name="Ezra D."/>
            <person name="Gonzalez J."/>
            <person name="Henrissat B."/>
            <person name="Kuo A."/>
            <person name="Liang C."/>
            <person name="Lipzen A."/>
            <person name="Lutzoni F."/>
            <person name="Magnuson J."/>
            <person name="Mondo S."/>
            <person name="Nolan M."/>
            <person name="Ohm R."/>
            <person name="Pangilinan J."/>
            <person name="Park H.-J."/>
            <person name="Ramirez L."/>
            <person name="Alfaro M."/>
            <person name="Sun H."/>
            <person name="Tritt A."/>
            <person name="Yoshinaga Y."/>
            <person name="Zwiers L.-H."/>
            <person name="Turgeon B."/>
            <person name="Goodwin S."/>
            <person name="Spatafora J."/>
            <person name="Crous P."/>
            <person name="Grigoriev I."/>
        </authorList>
    </citation>
    <scope>NUCLEOTIDE SEQUENCE [LARGE SCALE GENOMIC DNA]</scope>
    <source>
        <strain evidence="2">CBS 304.66</strain>
    </source>
</reference>
<dbReference type="PANTHER" id="PTHR12303:SF13">
    <property type="match status" value="1"/>
</dbReference>
<evidence type="ECO:0000313" key="2">
    <source>
        <dbReference type="Proteomes" id="UP000800093"/>
    </source>
</evidence>
<evidence type="ECO:0000313" key="1">
    <source>
        <dbReference type="EMBL" id="KAF2261478.1"/>
    </source>
</evidence>
<dbReference type="InterPro" id="IPR012901">
    <property type="entry name" value="CARME"/>
</dbReference>
<dbReference type="PANTHER" id="PTHR12303">
    <property type="entry name" value="CARNOSINE N-METHYLTRANSFERASE"/>
    <property type="match status" value="1"/>
</dbReference>
<dbReference type="SMART" id="SM01296">
    <property type="entry name" value="N2227"/>
    <property type="match status" value="1"/>
</dbReference>
<comment type="caution">
    <text evidence="1">The sequence shown here is derived from an EMBL/GenBank/DDBJ whole genome shotgun (WGS) entry which is preliminary data.</text>
</comment>
<name>A0A9P4N1E5_9PLEO</name>
<gene>
    <name evidence="1" type="ORF">CC78DRAFT_470324</name>
</gene>
<dbReference type="Pfam" id="PF07942">
    <property type="entry name" value="CARME"/>
    <property type="match status" value="1"/>
</dbReference>
<keyword evidence="2" id="KW-1185">Reference proteome</keyword>
<accession>A0A9P4N1E5</accession>
<sequence length="417" mass="48484">MLLGLANAEDTDSLGWCFEVHETIITSQLQCDKEELRQQDEKKNLLKRLDRWRGLWDSSHPRYRLLTALYGYRKHCDANIKEGNRWRDLYKHVPDRQKELLEKLIGYTNKLNTNDHLIWHDRKLHSAIVQHALEFYEIDPKELEKFIKDNKKDDHRMEKVSVSQALKHYVRDWSNEGEGERMDAFPCILNTLCMQFPDRTSGNLKVLLPGAGLGRLGHDIHSLGGFEVTINEWSMFMNVAYRYLESLQIVNSEGFHPFVDAWSHHATTKDLQRRVLFPDQVPSPSVLLVEGDFTTVFRDQKGSFDSIVTLFFIDTARNLISYFETIHQILKPEGIWINFGPLLYGTAPWVQLTLDEIVKVAEEMGFEFLDLDDSCGKITLEGKKVRGKHASYAFNERALNKNAYQAQAWVVRKKAQQ</sequence>
<dbReference type="OrthoDB" id="978at2759"/>
<protein>
    <submittedName>
        <fullName evidence="1">N2227-domain-containing protein</fullName>
    </submittedName>
</protein>